<sequence length="78" mass="8969">MDKMSENAFFNPGQSVSSDYDFDKAYVAAKIYHDKSKKPVVVVREKDGQPYLIFDEQAAQNTKLDENSEYSIIKRVDD</sequence>
<dbReference type="AlphaFoldDB" id="A0A0R2JW40"/>
<comment type="caution">
    <text evidence="1">The sequence shown here is derived from an EMBL/GenBank/DDBJ whole genome shotgun (WGS) entry which is preliminary data.</text>
</comment>
<organism evidence="1 2">
    <name type="scientific">Ligilactobacillus acidipiscis</name>
    <dbReference type="NCBI Taxonomy" id="89059"/>
    <lineage>
        <taxon>Bacteria</taxon>
        <taxon>Bacillati</taxon>
        <taxon>Bacillota</taxon>
        <taxon>Bacilli</taxon>
        <taxon>Lactobacillales</taxon>
        <taxon>Lactobacillaceae</taxon>
        <taxon>Ligilactobacillus</taxon>
    </lineage>
</organism>
<proteinExistence type="predicted"/>
<evidence type="ECO:0000313" key="2">
    <source>
        <dbReference type="Proteomes" id="UP000051491"/>
    </source>
</evidence>
<dbReference type="Proteomes" id="UP000051491">
    <property type="component" value="Unassembled WGS sequence"/>
</dbReference>
<reference evidence="1 2" key="1">
    <citation type="journal article" date="2015" name="Genome Announc.">
        <title>Expanding the biotechnology potential of lactobacilli through comparative genomics of 213 strains and associated genera.</title>
        <authorList>
            <person name="Sun Z."/>
            <person name="Harris H.M."/>
            <person name="McCann A."/>
            <person name="Guo C."/>
            <person name="Argimon S."/>
            <person name="Zhang W."/>
            <person name="Yang X."/>
            <person name="Jeffery I.B."/>
            <person name="Cooney J.C."/>
            <person name="Kagawa T.F."/>
            <person name="Liu W."/>
            <person name="Song Y."/>
            <person name="Salvetti E."/>
            <person name="Wrobel A."/>
            <person name="Rasinkangas P."/>
            <person name="Parkhill J."/>
            <person name="Rea M.C."/>
            <person name="O'Sullivan O."/>
            <person name="Ritari J."/>
            <person name="Douillard F.P."/>
            <person name="Paul Ross R."/>
            <person name="Yang R."/>
            <person name="Briner A.E."/>
            <person name="Felis G.E."/>
            <person name="de Vos W.M."/>
            <person name="Barrangou R."/>
            <person name="Klaenhammer T.R."/>
            <person name="Caufield P.W."/>
            <person name="Cui Y."/>
            <person name="Zhang H."/>
            <person name="O'Toole P.W."/>
        </authorList>
    </citation>
    <scope>NUCLEOTIDE SEQUENCE [LARGE SCALE GENOMIC DNA]</scope>
    <source>
        <strain evidence="1 2">DSM 15353</strain>
    </source>
</reference>
<gene>
    <name evidence="1" type="ORF">IV43_GL001963</name>
</gene>
<protein>
    <submittedName>
        <fullName evidence="1">Uncharacterized protein</fullName>
    </submittedName>
</protein>
<accession>A0A0R2JW40</accession>
<dbReference type="EMBL" id="JQBK01000072">
    <property type="protein sequence ID" value="KRN81343.1"/>
    <property type="molecule type" value="Genomic_DNA"/>
</dbReference>
<evidence type="ECO:0000313" key="1">
    <source>
        <dbReference type="EMBL" id="KRN81343.1"/>
    </source>
</evidence>
<dbReference type="PATRIC" id="fig|89059.3.peg.2079"/>
<name>A0A0R2JW40_9LACO</name>
<dbReference type="STRING" id="89059.LAC1533_0739"/>